<dbReference type="InterPro" id="IPR000408">
    <property type="entry name" value="Reg_chr_condens"/>
</dbReference>
<evidence type="ECO:0000256" key="1">
    <source>
        <dbReference type="ARBA" id="ARBA00022737"/>
    </source>
</evidence>
<feature type="repeat" description="RCC1" evidence="2">
    <location>
        <begin position="69"/>
        <end position="120"/>
    </location>
</feature>
<dbReference type="Gene3D" id="2.130.10.30">
    <property type="entry name" value="Regulator of chromosome condensation 1/beta-lactamase-inhibitor protein II"/>
    <property type="match status" value="1"/>
</dbReference>
<dbReference type="InterPro" id="IPR051625">
    <property type="entry name" value="Signaling_Regulatory_Domain"/>
</dbReference>
<dbReference type="Ensembl" id="ENSAPET00000025613.1">
    <property type="protein sequence ID" value="ENSAPEP00000024961.1"/>
    <property type="gene ID" value="ENSAPEG00000017739.1"/>
</dbReference>
<reference evidence="3" key="3">
    <citation type="submission" date="2025-09" db="UniProtKB">
        <authorList>
            <consortium name="Ensembl"/>
        </authorList>
    </citation>
    <scope>IDENTIFICATION</scope>
</reference>
<evidence type="ECO:0000313" key="4">
    <source>
        <dbReference type="Proteomes" id="UP000265080"/>
    </source>
</evidence>
<dbReference type="PRINTS" id="PR00633">
    <property type="entry name" value="RCCNDNSATION"/>
</dbReference>
<keyword evidence="4" id="KW-1185">Reference proteome</keyword>
<dbReference type="PANTHER" id="PTHR22872:SF6">
    <property type="entry name" value="E3 UBIQUITIN-PROTEIN LIGASE HERC1-RELATED"/>
    <property type="match status" value="1"/>
</dbReference>
<sequence length="269" mass="29070">GQNCTFLLQSNGTVLAVGEGQYGRLGQGNSDDLYVPTIISAFQGTVGLILDLVTSCGSDGHSMALTETGEVFSWGDGDFGKLGHGNSERQRRPKQIEALQGEEVIQLACGFRHSAVVTADGKLFTFGSGESGRLGQRSTSNKMLPERVAALEGYHVGQVRNTSFGFKLTCKLGYISQVSCGLNHTLVLSLDGMVVWAFGDGDYGKLGTGSSTAKYYPQVTRPWTLQSCEGAHTHNSPPGEKHQTDLCWPLPQFSVDDPLYLNEKLRYTH</sequence>
<reference evidence="3" key="2">
    <citation type="submission" date="2025-08" db="UniProtKB">
        <authorList>
            <consortium name="Ensembl"/>
        </authorList>
    </citation>
    <scope>IDENTIFICATION</scope>
</reference>
<evidence type="ECO:0000313" key="3">
    <source>
        <dbReference type="Ensembl" id="ENSAPEP00000024961.1"/>
    </source>
</evidence>
<dbReference type="AlphaFoldDB" id="A0A3P8TK07"/>
<dbReference type="InterPro" id="IPR009091">
    <property type="entry name" value="RCC1/BLIP-II"/>
</dbReference>
<proteinExistence type="predicted"/>
<dbReference type="SUPFAM" id="SSF50985">
    <property type="entry name" value="RCC1/BLIP-II"/>
    <property type="match status" value="1"/>
</dbReference>
<dbReference type="Pfam" id="PF00415">
    <property type="entry name" value="RCC1"/>
    <property type="match status" value="3"/>
</dbReference>
<organism evidence="3 4">
    <name type="scientific">Amphiprion percula</name>
    <name type="common">Orange clownfish</name>
    <name type="synonym">Lutjanus percula</name>
    <dbReference type="NCBI Taxonomy" id="161767"/>
    <lineage>
        <taxon>Eukaryota</taxon>
        <taxon>Metazoa</taxon>
        <taxon>Chordata</taxon>
        <taxon>Craniata</taxon>
        <taxon>Vertebrata</taxon>
        <taxon>Euteleostomi</taxon>
        <taxon>Actinopterygii</taxon>
        <taxon>Neopterygii</taxon>
        <taxon>Teleostei</taxon>
        <taxon>Neoteleostei</taxon>
        <taxon>Acanthomorphata</taxon>
        <taxon>Ovalentaria</taxon>
        <taxon>Pomacentridae</taxon>
        <taxon>Amphiprion</taxon>
    </lineage>
</organism>
<protein>
    <submittedName>
        <fullName evidence="3">Uncharacterized protein</fullName>
    </submittedName>
</protein>
<dbReference type="Pfam" id="PF13540">
    <property type="entry name" value="RCC1_2"/>
    <property type="match status" value="1"/>
</dbReference>
<reference evidence="3 4" key="1">
    <citation type="submission" date="2018-03" db="EMBL/GenBank/DDBJ databases">
        <title>Finding Nemo's genes: A chromosome-scale reference assembly of the genome of the orange clownfish Amphiprion percula.</title>
        <authorList>
            <person name="Lehmann R."/>
        </authorList>
    </citation>
    <scope>NUCLEOTIDE SEQUENCE</scope>
</reference>
<name>A0A3P8TK07_AMPPE</name>
<accession>A0A3P8TK07</accession>
<evidence type="ECO:0000256" key="2">
    <source>
        <dbReference type="PROSITE-ProRule" id="PRU00235"/>
    </source>
</evidence>
<dbReference type="PROSITE" id="PS00626">
    <property type="entry name" value="RCC1_2"/>
    <property type="match status" value="2"/>
</dbReference>
<feature type="repeat" description="RCC1" evidence="2">
    <location>
        <begin position="12"/>
        <end position="68"/>
    </location>
</feature>
<keyword evidence="1" id="KW-0677">Repeat</keyword>
<dbReference type="GeneTree" id="ENSGT00940000166813"/>
<dbReference type="Proteomes" id="UP000265080">
    <property type="component" value="Chromosome 16"/>
</dbReference>
<dbReference type="PANTHER" id="PTHR22872">
    <property type="entry name" value="BTK-BINDING PROTEIN-RELATED"/>
    <property type="match status" value="1"/>
</dbReference>
<dbReference type="OMA" id="TCLWAGY"/>
<dbReference type="STRING" id="161767.ENSAPEP00000024961"/>
<feature type="repeat" description="RCC1" evidence="2">
    <location>
        <begin position="121"/>
        <end position="191"/>
    </location>
</feature>
<dbReference type="PROSITE" id="PS50012">
    <property type="entry name" value="RCC1_3"/>
    <property type="match status" value="3"/>
</dbReference>